<gene>
    <name evidence="1" type="ORF">FOMPIDRAFT_96890</name>
</gene>
<sequence>MSRSYLPLEVLEYIVDFHHDDTDALQTCSLTCQSLLPVTRLHLFRCIVLKRVPDCLRFLSALETSASTQASIANYVRDIRLPFIAFVSGTRGGNKGLRYELVRRVLHHLRHLTRLRLYAFDWMGFMDLLRAEAGDGGLRAAMAAFFHFPELRELLIDNLVSLSSHELTLLISIFPRLSRLELQRIIAPLAPGSWLPPPEPPHDPRDLLSADELGTHLRTIVVDFDRRSQSIIARVVERLLSPPFHIQLKHIEWETCPVDSRHGINDIVFLKGALRTSQSTLETLKVSFAEDSWLRDLDLSRHKRLTHLTFVFRRGESLERESDFCLDELPSFLSSLPSDRLQEVHLHLEADDQFGVVGDWTDWPRLDKALASLHKRCSSLIVTFHFYGVLPLGFVKPDVVGPLKERIPYALAAGMRVASVLSAMTYCPVGDGSQPLEMEVIVEPEEHHWLTLTT</sequence>
<dbReference type="STRING" id="743788.S8EH19"/>
<protein>
    <recommendedName>
        <fullName evidence="3">F-box domain-containing protein</fullName>
    </recommendedName>
</protein>
<dbReference type="AlphaFoldDB" id="S8EH19"/>
<proteinExistence type="predicted"/>
<keyword evidence="2" id="KW-1185">Reference proteome</keyword>
<name>S8EH19_FOMSC</name>
<dbReference type="InParanoid" id="S8EH19"/>
<dbReference type="OrthoDB" id="2921803at2759"/>
<evidence type="ECO:0008006" key="3">
    <source>
        <dbReference type="Google" id="ProtNLM"/>
    </source>
</evidence>
<accession>S8EH19</accession>
<dbReference type="EMBL" id="KE504127">
    <property type="protein sequence ID" value="EPT04422.1"/>
    <property type="molecule type" value="Genomic_DNA"/>
</dbReference>
<dbReference type="Proteomes" id="UP000015241">
    <property type="component" value="Unassembled WGS sequence"/>
</dbReference>
<reference evidence="1 2" key="1">
    <citation type="journal article" date="2012" name="Science">
        <title>The Paleozoic origin of enzymatic lignin decomposition reconstructed from 31 fungal genomes.</title>
        <authorList>
            <person name="Floudas D."/>
            <person name="Binder M."/>
            <person name="Riley R."/>
            <person name="Barry K."/>
            <person name="Blanchette R.A."/>
            <person name="Henrissat B."/>
            <person name="Martinez A.T."/>
            <person name="Otillar R."/>
            <person name="Spatafora J.W."/>
            <person name="Yadav J.S."/>
            <person name="Aerts A."/>
            <person name="Benoit I."/>
            <person name="Boyd A."/>
            <person name="Carlson A."/>
            <person name="Copeland A."/>
            <person name="Coutinho P.M."/>
            <person name="de Vries R.P."/>
            <person name="Ferreira P."/>
            <person name="Findley K."/>
            <person name="Foster B."/>
            <person name="Gaskell J."/>
            <person name="Glotzer D."/>
            <person name="Gorecki P."/>
            <person name="Heitman J."/>
            <person name="Hesse C."/>
            <person name="Hori C."/>
            <person name="Igarashi K."/>
            <person name="Jurgens J.A."/>
            <person name="Kallen N."/>
            <person name="Kersten P."/>
            <person name="Kohler A."/>
            <person name="Kuees U."/>
            <person name="Kumar T.K.A."/>
            <person name="Kuo A."/>
            <person name="LaButti K."/>
            <person name="Larrondo L.F."/>
            <person name="Lindquist E."/>
            <person name="Ling A."/>
            <person name="Lombard V."/>
            <person name="Lucas S."/>
            <person name="Lundell T."/>
            <person name="Martin R."/>
            <person name="McLaughlin D.J."/>
            <person name="Morgenstern I."/>
            <person name="Morin E."/>
            <person name="Murat C."/>
            <person name="Nagy L.G."/>
            <person name="Nolan M."/>
            <person name="Ohm R.A."/>
            <person name="Patyshakuliyeva A."/>
            <person name="Rokas A."/>
            <person name="Ruiz-Duenas F.J."/>
            <person name="Sabat G."/>
            <person name="Salamov A."/>
            <person name="Samejima M."/>
            <person name="Schmutz J."/>
            <person name="Slot J.C."/>
            <person name="St John F."/>
            <person name="Stenlid J."/>
            <person name="Sun H."/>
            <person name="Sun S."/>
            <person name="Syed K."/>
            <person name="Tsang A."/>
            <person name="Wiebenga A."/>
            <person name="Young D."/>
            <person name="Pisabarro A."/>
            <person name="Eastwood D.C."/>
            <person name="Martin F."/>
            <person name="Cullen D."/>
            <person name="Grigoriev I.V."/>
            <person name="Hibbett D.S."/>
        </authorList>
    </citation>
    <scope>NUCLEOTIDE SEQUENCE</scope>
    <source>
        <strain evidence="2">FP-58527</strain>
    </source>
</reference>
<dbReference type="HOGENOM" id="CLU_036316_4_1_1"/>
<evidence type="ECO:0000313" key="2">
    <source>
        <dbReference type="Proteomes" id="UP000015241"/>
    </source>
</evidence>
<organism evidence="1 2">
    <name type="scientific">Fomitopsis schrenkii</name>
    <name type="common">Brown rot fungus</name>
    <dbReference type="NCBI Taxonomy" id="2126942"/>
    <lineage>
        <taxon>Eukaryota</taxon>
        <taxon>Fungi</taxon>
        <taxon>Dikarya</taxon>
        <taxon>Basidiomycota</taxon>
        <taxon>Agaricomycotina</taxon>
        <taxon>Agaricomycetes</taxon>
        <taxon>Polyporales</taxon>
        <taxon>Fomitopsis</taxon>
    </lineage>
</organism>
<evidence type="ECO:0000313" key="1">
    <source>
        <dbReference type="EMBL" id="EPT04422.1"/>
    </source>
</evidence>